<proteinExistence type="predicted"/>
<accession>A0AC58KIM6</accession>
<evidence type="ECO:0000313" key="2">
    <source>
        <dbReference type="RefSeq" id="XP_073904789.1"/>
    </source>
</evidence>
<keyword evidence="1" id="KW-1185">Reference proteome</keyword>
<protein>
    <submittedName>
        <fullName evidence="2">Uncharacterized protein</fullName>
    </submittedName>
</protein>
<sequence>MVQDHSDSCAEGLQAPARGSPITASSFPVERPQSPPKWPGGASPALCPPSTPGDHQQDLTPALPFHSAPPLTSDLQDLDDPATIPIWPATSSLQYCDAVCGPEHKLTPGASFVLSLHLDRMVPGIPCTQLDPGGRLTPPATPQIPSRLHHGALSSSSSPQHPCVEIWCRTSTGNTVQRAGSSLVVMRGQAEEGRKETNRSLEAEDSTGSTPNV</sequence>
<dbReference type="Proteomes" id="UP001732720">
    <property type="component" value="Chromosome 11"/>
</dbReference>
<dbReference type="RefSeq" id="XP_073904789.1">
    <property type="nucleotide sequence ID" value="XM_074048688.1"/>
</dbReference>
<name>A0AC58KIM6_CASCN</name>
<gene>
    <name evidence="2" type="primary">LOC141413978</name>
</gene>
<evidence type="ECO:0000313" key="1">
    <source>
        <dbReference type="Proteomes" id="UP001732720"/>
    </source>
</evidence>
<organism evidence="1 2">
    <name type="scientific">Castor canadensis</name>
    <name type="common">American beaver</name>
    <dbReference type="NCBI Taxonomy" id="51338"/>
    <lineage>
        <taxon>Eukaryota</taxon>
        <taxon>Metazoa</taxon>
        <taxon>Chordata</taxon>
        <taxon>Craniata</taxon>
        <taxon>Vertebrata</taxon>
        <taxon>Euteleostomi</taxon>
        <taxon>Mammalia</taxon>
        <taxon>Eutheria</taxon>
        <taxon>Euarchontoglires</taxon>
        <taxon>Glires</taxon>
        <taxon>Rodentia</taxon>
        <taxon>Castorimorpha</taxon>
        <taxon>Castoridae</taxon>
        <taxon>Castor</taxon>
    </lineage>
</organism>
<reference evidence="2" key="1">
    <citation type="submission" date="2025-08" db="UniProtKB">
        <authorList>
            <consortium name="RefSeq"/>
        </authorList>
    </citation>
    <scope>IDENTIFICATION</scope>
</reference>